<proteinExistence type="predicted"/>
<reference evidence="1 2" key="1">
    <citation type="journal article" date="2019" name="Genome Biol. Evol.">
        <title>Insights into the evolution of the New World diploid cottons (Gossypium, subgenus Houzingenia) based on genome sequencing.</title>
        <authorList>
            <person name="Grover C.E."/>
            <person name="Arick M.A. 2nd"/>
            <person name="Thrash A."/>
            <person name="Conover J.L."/>
            <person name="Sanders W.S."/>
            <person name="Peterson D.G."/>
            <person name="Frelichowski J.E."/>
            <person name="Scheffler J.A."/>
            <person name="Scheffler B.E."/>
            <person name="Wendel J.F."/>
        </authorList>
    </citation>
    <scope>NUCLEOTIDE SEQUENCE [LARGE SCALE GENOMIC DNA]</scope>
    <source>
        <strain evidence="1">1</strain>
        <tissue evidence="1">Leaf</tissue>
    </source>
</reference>
<evidence type="ECO:0000313" key="2">
    <source>
        <dbReference type="Proteomes" id="UP000593576"/>
    </source>
</evidence>
<dbReference type="EMBL" id="JABFAF010278900">
    <property type="protein sequence ID" value="MBA0881207.1"/>
    <property type="molecule type" value="Genomic_DNA"/>
</dbReference>
<comment type="caution">
    <text evidence="1">The sequence shown here is derived from an EMBL/GenBank/DDBJ whole genome shotgun (WGS) entry which is preliminary data.</text>
</comment>
<name>A0A7J9NDJ2_GOSSC</name>
<dbReference type="AlphaFoldDB" id="A0A7J9NDJ2"/>
<accession>A0A7J9NDJ2</accession>
<protein>
    <submittedName>
        <fullName evidence="1">Uncharacterized protein</fullName>
    </submittedName>
</protein>
<dbReference type="Proteomes" id="UP000593576">
    <property type="component" value="Unassembled WGS sequence"/>
</dbReference>
<keyword evidence="2" id="KW-1185">Reference proteome</keyword>
<organism evidence="1 2">
    <name type="scientific">Gossypium schwendimanii</name>
    <name type="common">Cotton</name>
    <dbReference type="NCBI Taxonomy" id="34291"/>
    <lineage>
        <taxon>Eukaryota</taxon>
        <taxon>Viridiplantae</taxon>
        <taxon>Streptophyta</taxon>
        <taxon>Embryophyta</taxon>
        <taxon>Tracheophyta</taxon>
        <taxon>Spermatophyta</taxon>
        <taxon>Magnoliopsida</taxon>
        <taxon>eudicotyledons</taxon>
        <taxon>Gunneridae</taxon>
        <taxon>Pentapetalae</taxon>
        <taxon>rosids</taxon>
        <taxon>malvids</taxon>
        <taxon>Malvales</taxon>
        <taxon>Malvaceae</taxon>
        <taxon>Malvoideae</taxon>
        <taxon>Gossypium</taxon>
    </lineage>
</organism>
<evidence type="ECO:0000313" key="1">
    <source>
        <dbReference type="EMBL" id="MBA0881207.1"/>
    </source>
</evidence>
<gene>
    <name evidence="1" type="ORF">Goshw_026163</name>
</gene>
<sequence length="35" mass="4257">MHSLKKFERFNPNTPQYEEKGRCFCSEHLRIGYLP</sequence>